<evidence type="ECO:0000313" key="1">
    <source>
        <dbReference type="EMBL" id="CAF1248843.1"/>
    </source>
</evidence>
<sequence>MGNAGVTVYNSSDYPMNIYLSMGAIHHYANKIKPKEAFTIYPGAVWYTVGCFLSDGQNSITDGQCAVGIIAVGAPILAGAATGGLSLAAGFGYGAAAIYIPGLSLALGEAAFGGALSIFGSAVLAVVTEAAVLGATAAGSAAAIEKLLNAFPDVSKSCEWQSNIKGIYCGGEHKILVIEGGPYIINGNAWRPRNVTIKEASARIIPPNTWYRKKNGLYNEDCEYWSASDTDWYPPNNFPH</sequence>
<evidence type="ECO:0000313" key="2">
    <source>
        <dbReference type="EMBL" id="CAF1494721.1"/>
    </source>
</evidence>
<dbReference type="EMBL" id="CAJNON010001973">
    <property type="protein sequence ID" value="CAF1494721.1"/>
    <property type="molecule type" value="Genomic_DNA"/>
</dbReference>
<dbReference type="Proteomes" id="UP000663845">
    <property type="component" value="Unassembled WGS sequence"/>
</dbReference>
<accession>A0A819P986</accession>
<evidence type="ECO:0000313" key="4">
    <source>
        <dbReference type="Proteomes" id="UP000663844"/>
    </source>
</evidence>
<dbReference type="EMBL" id="CAJNOG010000452">
    <property type="protein sequence ID" value="CAF1248843.1"/>
    <property type="molecule type" value="Genomic_DNA"/>
</dbReference>
<dbReference type="Proteomes" id="UP000663891">
    <property type="component" value="Unassembled WGS sequence"/>
</dbReference>
<evidence type="ECO:0000313" key="3">
    <source>
        <dbReference type="EMBL" id="CAF4006878.1"/>
    </source>
</evidence>
<protein>
    <submittedName>
        <fullName evidence="3">Uncharacterized protein</fullName>
    </submittedName>
</protein>
<dbReference type="AlphaFoldDB" id="A0A819P986"/>
<comment type="caution">
    <text evidence="3">The sequence shown here is derived from an EMBL/GenBank/DDBJ whole genome shotgun (WGS) entry which is preliminary data.</text>
</comment>
<proteinExistence type="predicted"/>
<organism evidence="3 4">
    <name type="scientific">Adineta steineri</name>
    <dbReference type="NCBI Taxonomy" id="433720"/>
    <lineage>
        <taxon>Eukaryota</taxon>
        <taxon>Metazoa</taxon>
        <taxon>Spiralia</taxon>
        <taxon>Gnathifera</taxon>
        <taxon>Rotifera</taxon>
        <taxon>Eurotatoria</taxon>
        <taxon>Bdelloidea</taxon>
        <taxon>Adinetida</taxon>
        <taxon>Adinetidae</taxon>
        <taxon>Adineta</taxon>
    </lineage>
</organism>
<dbReference type="OrthoDB" id="10508188at2759"/>
<reference evidence="3" key="1">
    <citation type="submission" date="2021-02" db="EMBL/GenBank/DDBJ databases">
        <authorList>
            <person name="Nowell W R."/>
        </authorList>
    </citation>
    <scope>NUCLEOTIDE SEQUENCE</scope>
</reference>
<dbReference type="EMBL" id="CAJOAZ010003426">
    <property type="protein sequence ID" value="CAF4006878.1"/>
    <property type="molecule type" value="Genomic_DNA"/>
</dbReference>
<name>A0A819P986_9BILA</name>
<gene>
    <name evidence="1" type="ORF">JYZ213_LOCUS29498</name>
    <name evidence="3" type="ORF">OXD698_LOCUS29858</name>
    <name evidence="2" type="ORF">VCS650_LOCUS41902</name>
</gene>
<dbReference type="Proteomes" id="UP000663844">
    <property type="component" value="Unassembled WGS sequence"/>
</dbReference>